<dbReference type="InterPro" id="IPR050833">
    <property type="entry name" value="Poly_Biosynth_Transport"/>
</dbReference>
<feature type="transmembrane region" description="Helical" evidence="7">
    <location>
        <begin position="38"/>
        <end position="63"/>
    </location>
</feature>
<name>A0A1H7UZ48_9SPHN</name>
<dbReference type="PANTHER" id="PTHR30250">
    <property type="entry name" value="PST FAMILY PREDICTED COLANIC ACID TRANSPORTER"/>
    <property type="match status" value="1"/>
</dbReference>
<organism evidence="8 9">
    <name type="scientific">Sphingomonas palmae</name>
    <dbReference type="NCBI Taxonomy" id="1855283"/>
    <lineage>
        <taxon>Bacteria</taxon>
        <taxon>Pseudomonadati</taxon>
        <taxon>Pseudomonadota</taxon>
        <taxon>Alphaproteobacteria</taxon>
        <taxon>Sphingomonadales</taxon>
        <taxon>Sphingomonadaceae</taxon>
        <taxon>Sphingomonas</taxon>
    </lineage>
</organism>
<dbReference type="Pfam" id="PF13440">
    <property type="entry name" value="Polysacc_synt_3"/>
    <property type="match status" value="1"/>
</dbReference>
<dbReference type="Proteomes" id="UP000199214">
    <property type="component" value="Unassembled WGS sequence"/>
</dbReference>
<keyword evidence="4 7" id="KW-0812">Transmembrane</keyword>
<evidence type="ECO:0000256" key="7">
    <source>
        <dbReference type="SAM" id="Phobius"/>
    </source>
</evidence>
<dbReference type="AlphaFoldDB" id="A0A1H7UZ48"/>
<keyword evidence="5 7" id="KW-1133">Transmembrane helix</keyword>
<proteinExistence type="inferred from homology"/>
<sequence>MSIRKSLLWSYGSQAITFVVSFSTSVVVARLLSPREVGIYALAVAVSAVLAIFMAFSVHTYLVREERVDRALLRSVFTVNAVLSIVLAGALFGMAFVESGYLGQPDVGAVLLLTSMAPLIAIFEFIPTALSMREMRYSLISAVNVVRVVVTSAVTVTLALRGYGAISLAIGPLVAGAVCATIYTATRWRDTVFAPSFANFRPIIAFGVQMISISGVAQLATRGSDLILGRLIGLSALGLYSRASNIQALVFSNVYGAATNVIFSHMSRELHNRGTVHDTFTTSIRNIIAIMWPLLIGLAILARPVVVTLYGERWLGAALPLSLLMVSTFVTLGFGMNWELFVLRKETARQTRFEMLRAIVGTSLFTVGCFFGIAWAAASRIVEAIVGYFLYRPHMDRLAGTRPGELERIYAEGLLLTGAATIPALLLMLWYRWSPATPMLLIAGAIALGVANWTGLLVARRHPLILEISRLYTRR</sequence>
<feature type="transmembrane region" description="Helical" evidence="7">
    <location>
        <begin position="358"/>
        <end position="391"/>
    </location>
</feature>
<protein>
    <submittedName>
        <fullName evidence="8">Membrane protein involved in the export of O-antigen and teichoic acid</fullName>
    </submittedName>
</protein>
<reference evidence="9" key="1">
    <citation type="submission" date="2016-10" db="EMBL/GenBank/DDBJ databases">
        <authorList>
            <person name="Varghese N."/>
            <person name="Submissions S."/>
        </authorList>
    </citation>
    <scope>NUCLEOTIDE SEQUENCE [LARGE SCALE GENOMIC DNA]</scope>
    <source>
        <strain evidence="9">JS21-1</strain>
    </source>
</reference>
<dbReference type="GO" id="GO:0005886">
    <property type="term" value="C:plasma membrane"/>
    <property type="evidence" value="ECO:0007669"/>
    <property type="project" value="UniProtKB-SubCell"/>
</dbReference>
<evidence type="ECO:0000256" key="4">
    <source>
        <dbReference type="ARBA" id="ARBA00022692"/>
    </source>
</evidence>
<feature type="transmembrane region" description="Helical" evidence="7">
    <location>
        <begin position="287"/>
        <end position="310"/>
    </location>
</feature>
<feature type="transmembrane region" description="Helical" evidence="7">
    <location>
        <begin position="439"/>
        <end position="459"/>
    </location>
</feature>
<dbReference type="RefSeq" id="WP_093007992.1">
    <property type="nucleotide sequence ID" value="NZ_FNZZ01000008.1"/>
</dbReference>
<evidence type="ECO:0000256" key="2">
    <source>
        <dbReference type="ARBA" id="ARBA00007430"/>
    </source>
</evidence>
<feature type="transmembrane region" description="Helical" evidence="7">
    <location>
        <begin position="198"/>
        <end position="220"/>
    </location>
</feature>
<evidence type="ECO:0000256" key="6">
    <source>
        <dbReference type="ARBA" id="ARBA00023136"/>
    </source>
</evidence>
<feature type="transmembrane region" description="Helical" evidence="7">
    <location>
        <begin position="137"/>
        <end position="160"/>
    </location>
</feature>
<evidence type="ECO:0000256" key="5">
    <source>
        <dbReference type="ARBA" id="ARBA00022989"/>
    </source>
</evidence>
<feature type="transmembrane region" description="Helical" evidence="7">
    <location>
        <begin position="75"/>
        <end position="97"/>
    </location>
</feature>
<feature type="transmembrane region" description="Helical" evidence="7">
    <location>
        <begin position="317"/>
        <end position="338"/>
    </location>
</feature>
<evidence type="ECO:0000256" key="1">
    <source>
        <dbReference type="ARBA" id="ARBA00004651"/>
    </source>
</evidence>
<feature type="transmembrane region" description="Helical" evidence="7">
    <location>
        <begin position="248"/>
        <end position="267"/>
    </location>
</feature>
<dbReference type="OrthoDB" id="7356923at2"/>
<feature type="transmembrane region" description="Helical" evidence="7">
    <location>
        <begin position="7"/>
        <end position="32"/>
    </location>
</feature>
<dbReference type="PANTHER" id="PTHR30250:SF10">
    <property type="entry name" value="LIPOPOLYSACCHARIDE BIOSYNTHESIS PROTEIN WZXC"/>
    <property type="match status" value="1"/>
</dbReference>
<keyword evidence="3" id="KW-1003">Cell membrane</keyword>
<dbReference type="EMBL" id="FNZZ01000008">
    <property type="protein sequence ID" value="SEM02210.1"/>
    <property type="molecule type" value="Genomic_DNA"/>
</dbReference>
<evidence type="ECO:0000256" key="3">
    <source>
        <dbReference type="ARBA" id="ARBA00022475"/>
    </source>
</evidence>
<feature type="transmembrane region" description="Helical" evidence="7">
    <location>
        <begin position="166"/>
        <end position="186"/>
    </location>
</feature>
<evidence type="ECO:0000313" key="8">
    <source>
        <dbReference type="EMBL" id="SEM02210.1"/>
    </source>
</evidence>
<evidence type="ECO:0000313" key="9">
    <source>
        <dbReference type="Proteomes" id="UP000199214"/>
    </source>
</evidence>
<comment type="similarity">
    <text evidence="2">Belongs to the polysaccharide synthase family.</text>
</comment>
<feature type="transmembrane region" description="Helical" evidence="7">
    <location>
        <begin position="109"/>
        <end position="130"/>
    </location>
</feature>
<gene>
    <name evidence="8" type="ORF">SAMN05216382_3128</name>
</gene>
<accession>A0A1H7UZ48</accession>
<keyword evidence="6 7" id="KW-0472">Membrane</keyword>
<dbReference type="STRING" id="1855283.SAMN05216382_3128"/>
<keyword evidence="9" id="KW-1185">Reference proteome</keyword>
<comment type="subcellular location">
    <subcellularLocation>
        <location evidence="1">Cell membrane</location>
        <topology evidence="1">Multi-pass membrane protein</topology>
    </subcellularLocation>
</comment>